<feature type="non-terminal residue" evidence="1">
    <location>
        <position position="198"/>
    </location>
</feature>
<evidence type="ECO:0000313" key="2">
    <source>
        <dbReference type="Proteomes" id="UP001140087"/>
    </source>
</evidence>
<accession>A0ACC1LGK0</accession>
<dbReference type="EMBL" id="JANBUN010000082">
    <property type="protein sequence ID" value="KAJ2807148.1"/>
    <property type="molecule type" value="Genomic_DNA"/>
</dbReference>
<protein>
    <submittedName>
        <fullName evidence="1">Uncharacterized protein</fullName>
    </submittedName>
</protein>
<feature type="non-terminal residue" evidence="1">
    <location>
        <position position="1"/>
    </location>
</feature>
<keyword evidence="2" id="KW-1185">Reference proteome</keyword>
<sequence>RAGAQRKDRVRAVQRGSAAAQHVGDPVRELICDILPGCVVRGGAAVPAAVQAHRVHGHAQDREHRAGSRDAAAARGPPQAADKVFGPGVDRARLVVPARAAASHCGARRDGARLLQGVQQLGQASRRRRHVQRYPRPGGAVLQQDPMLLPREPTTRSQGRHRHARVFLHRPGVCQRPAHGRYRNYNSLIHILQVIWPL</sequence>
<reference evidence="1" key="1">
    <citation type="submission" date="2022-07" db="EMBL/GenBank/DDBJ databases">
        <title>Phylogenomic reconstructions and comparative analyses of Kickxellomycotina fungi.</title>
        <authorList>
            <person name="Reynolds N.K."/>
            <person name="Stajich J.E."/>
            <person name="Barry K."/>
            <person name="Grigoriev I.V."/>
            <person name="Crous P."/>
            <person name="Smith M.E."/>
        </authorList>
    </citation>
    <scope>NUCLEOTIDE SEQUENCE</scope>
    <source>
        <strain evidence="1">BCRC 34780</strain>
    </source>
</reference>
<dbReference type="Proteomes" id="UP001140087">
    <property type="component" value="Unassembled WGS sequence"/>
</dbReference>
<gene>
    <name evidence="1" type="ORF">H4R21_000594</name>
</gene>
<organism evidence="1 2">
    <name type="scientific">Coemansia helicoidea</name>
    <dbReference type="NCBI Taxonomy" id="1286919"/>
    <lineage>
        <taxon>Eukaryota</taxon>
        <taxon>Fungi</taxon>
        <taxon>Fungi incertae sedis</taxon>
        <taxon>Zoopagomycota</taxon>
        <taxon>Kickxellomycotina</taxon>
        <taxon>Kickxellomycetes</taxon>
        <taxon>Kickxellales</taxon>
        <taxon>Kickxellaceae</taxon>
        <taxon>Coemansia</taxon>
    </lineage>
</organism>
<comment type="caution">
    <text evidence="1">The sequence shown here is derived from an EMBL/GenBank/DDBJ whole genome shotgun (WGS) entry which is preliminary data.</text>
</comment>
<name>A0ACC1LGK0_9FUNG</name>
<proteinExistence type="predicted"/>
<evidence type="ECO:0000313" key="1">
    <source>
        <dbReference type="EMBL" id="KAJ2807148.1"/>
    </source>
</evidence>